<dbReference type="Proteomes" id="UP000001997">
    <property type="component" value="Unassembled WGS sequence"/>
</dbReference>
<organism evidence="1 2">
    <name type="scientific">Meyerozyma guilliermondii (strain ATCC 6260 / CBS 566 / DSM 6381 / JCM 1539 / NBRC 10279 / NRRL Y-324)</name>
    <name type="common">Yeast</name>
    <name type="synonym">Candida guilliermondii</name>
    <dbReference type="NCBI Taxonomy" id="294746"/>
    <lineage>
        <taxon>Eukaryota</taxon>
        <taxon>Fungi</taxon>
        <taxon>Dikarya</taxon>
        <taxon>Ascomycota</taxon>
        <taxon>Saccharomycotina</taxon>
        <taxon>Pichiomycetes</taxon>
        <taxon>Debaryomycetaceae</taxon>
        <taxon>Meyerozyma</taxon>
    </lineage>
</organism>
<evidence type="ECO:0000313" key="2">
    <source>
        <dbReference type="Proteomes" id="UP000001997"/>
    </source>
</evidence>
<evidence type="ECO:0000313" key="1">
    <source>
        <dbReference type="EMBL" id="EDK39367.2"/>
    </source>
</evidence>
<dbReference type="EMBL" id="CH408158">
    <property type="protein sequence ID" value="EDK39367.2"/>
    <property type="molecule type" value="Genomic_DNA"/>
</dbReference>
<reference evidence="1 2" key="1">
    <citation type="journal article" date="2009" name="Nature">
        <title>Evolution of pathogenicity and sexual reproduction in eight Candida genomes.</title>
        <authorList>
            <person name="Butler G."/>
            <person name="Rasmussen M.D."/>
            <person name="Lin M.F."/>
            <person name="Santos M.A."/>
            <person name="Sakthikumar S."/>
            <person name="Munro C.A."/>
            <person name="Rheinbay E."/>
            <person name="Grabherr M."/>
            <person name="Forche A."/>
            <person name="Reedy J.L."/>
            <person name="Agrafioti I."/>
            <person name="Arnaud M.B."/>
            <person name="Bates S."/>
            <person name="Brown A.J."/>
            <person name="Brunke S."/>
            <person name="Costanzo M.C."/>
            <person name="Fitzpatrick D.A."/>
            <person name="de Groot P.W."/>
            <person name="Harris D."/>
            <person name="Hoyer L.L."/>
            <person name="Hube B."/>
            <person name="Klis F.M."/>
            <person name="Kodira C."/>
            <person name="Lennard N."/>
            <person name="Logue M.E."/>
            <person name="Martin R."/>
            <person name="Neiman A.M."/>
            <person name="Nikolaou E."/>
            <person name="Quail M.A."/>
            <person name="Quinn J."/>
            <person name="Santos M.C."/>
            <person name="Schmitzberger F.F."/>
            <person name="Sherlock G."/>
            <person name="Shah P."/>
            <person name="Silverstein K.A."/>
            <person name="Skrzypek M.S."/>
            <person name="Soll D."/>
            <person name="Staggs R."/>
            <person name="Stansfield I."/>
            <person name="Stumpf M.P."/>
            <person name="Sudbery P.E."/>
            <person name="Srikantha T."/>
            <person name="Zeng Q."/>
            <person name="Berman J."/>
            <person name="Berriman M."/>
            <person name="Heitman J."/>
            <person name="Gow N.A."/>
            <person name="Lorenz M.C."/>
            <person name="Birren B.W."/>
            <person name="Kellis M."/>
            <person name="Cuomo C.A."/>
        </authorList>
    </citation>
    <scope>NUCLEOTIDE SEQUENCE [LARGE SCALE GENOMIC DNA]</scope>
    <source>
        <strain evidence="2">ATCC 6260 / CBS 566 / DSM 6381 / JCM 1539 / NBRC 10279 / NRRL Y-324</strain>
    </source>
</reference>
<dbReference type="InParanoid" id="A5DJL4"/>
<dbReference type="AlphaFoldDB" id="A5DJL4"/>
<dbReference type="HOGENOM" id="CLU_1670035_0_0_1"/>
<dbReference type="OrthoDB" id="191037at2759"/>
<dbReference type="GeneID" id="5126223"/>
<keyword evidence="2" id="KW-1185">Reference proteome</keyword>
<gene>
    <name evidence="1" type="ORF">PGUG_03465</name>
</gene>
<sequence>MAISKLIMSCSTRMNPRLSSFWTGNCAHLVIHRLIWPTSCNLSSFPTSLTSFFTNSIKTDMGIEKPGSLDSVYDKLALYQKNLGYNWSDEDPKNNPVDSWSVGFVFGLVRLCVISQGIAMRVAKGNASSGEASGYANLYPYLAKLAVETIEKPPESKM</sequence>
<dbReference type="KEGG" id="pgu:PGUG_03465"/>
<dbReference type="RefSeq" id="XP_001484084.2">
    <property type="nucleotide sequence ID" value="XM_001484034.1"/>
</dbReference>
<dbReference type="VEuPathDB" id="FungiDB:PGUG_03465"/>
<name>A5DJL4_PICGU</name>
<dbReference type="Gene3D" id="3.90.1200.10">
    <property type="match status" value="1"/>
</dbReference>
<dbReference type="STRING" id="294746.A5DJL4"/>
<proteinExistence type="predicted"/>
<protein>
    <submittedName>
        <fullName evidence="1">Uncharacterized protein</fullName>
    </submittedName>
</protein>
<accession>A5DJL4</accession>
<dbReference type="eggNOG" id="ENOG502QQPX">
    <property type="taxonomic scope" value="Eukaryota"/>
</dbReference>